<dbReference type="EMBL" id="LSRX01000974">
    <property type="protein sequence ID" value="OLP85478.1"/>
    <property type="molecule type" value="Genomic_DNA"/>
</dbReference>
<feature type="region of interest" description="Disordered" evidence="2">
    <location>
        <begin position="412"/>
        <end position="431"/>
    </location>
</feature>
<accession>A0A1Q9CRB5</accession>
<reference evidence="3 4" key="1">
    <citation type="submission" date="2016-02" db="EMBL/GenBank/DDBJ databases">
        <title>Genome analysis of coral dinoflagellate symbionts highlights evolutionary adaptations to a symbiotic lifestyle.</title>
        <authorList>
            <person name="Aranda M."/>
            <person name="Li Y."/>
            <person name="Liew Y.J."/>
            <person name="Baumgarten S."/>
            <person name="Simakov O."/>
            <person name="Wilson M."/>
            <person name="Piel J."/>
            <person name="Ashoor H."/>
            <person name="Bougouffa S."/>
            <person name="Bajic V.B."/>
            <person name="Ryu T."/>
            <person name="Ravasi T."/>
            <person name="Bayer T."/>
            <person name="Micklem G."/>
            <person name="Kim H."/>
            <person name="Bhak J."/>
            <person name="Lajeunesse T.C."/>
            <person name="Voolstra C.R."/>
        </authorList>
    </citation>
    <scope>NUCLEOTIDE SEQUENCE [LARGE SCALE GENOMIC DNA]</scope>
    <source>
        <strain evidence="3 4">CCMP2467</strain>
    </source>
</reference>
<evidence type="ECO:0000313" key="3">
    <source>
        <dbReference type="EMBL" id="OLP85478.1"/>
    </source>
</evidence>
<feature type="compositionally biased region" description="Acidic residues" evidence="2">
    <location>
        <begin position="140"/>
        <end position="149"/>
    </location>
</feature>
<feature type="region of interest" description="Disordered" evidence="2">
    <location>
        <begin position="449"/>
        <end position="469"/>
    </location>
</feature>
<proteinExistence type="predicted"/>
<sequence>MFRFCCSMRLCYAMAVFYEAAHKTANVHRDVLFGFLQLPRMDVLTALLTPNPDGCECFEPNPFKPEKCKNCGRVWTEHLGVISEAHLKVFFQQRQKSQEDKDKKEAEAKQAAAAKKSAKKRASQAVEDDWLFGADKDEPEKNDEESDDDLGFRMFSAADFVTSDPGPIEPNRQLKVVNLIDWGECDVAQELSGAGEATGSSASTMAPPVEVRQAIPDPRAGGDSHFQESFGSNPNLAPLSGNQDLVTEIQHLKQMLADANEEKDIQVAIVRDEVQEKDQEIQALLRQKNETEALLREARQKIESEASHPADASVSPEQLAEVQQLRAQVAEAEAKLEAREAQDAAVSAEVQQLRARVAESEAEVEGRTPPPDQSSEVLQLRARADEAEALLKAREAQDAAVSAEVQQLRARVAESEAEVEGRTPPPDQSSEVLQLRARADEAEALLKALQQRDPTAHPEVQAGKGDGTSLDHSIEVEQLKARAFQAEERLEALQKDIASSEELEPLRARAAQAETQLQAATLESQAKQAELEAWQQKHAASSAEVVQLRTRLSEVEEELKALQHSAAAPVQHAEDAQAAKALRDVRMHAEQQLAWILQRMGVTHQAAELQKVGATAPCV</sequence>
<feature type="region of interest" description="Disordered" evidence="2">
    <location>
        <begin position="214"/>
        <end position="241"/>
    </location>
</feature>
<comment type="caution">
    <text evidence="3">The sequence shown here is derived from an EMBL/GenBank/DDBJ whole genome shotgun (WGS) entry which is preliminary data.</text>
</comment>
<keyword evidence="1" id="KW-0175">Coiled coil</keyword>
<feature type="compositionally biased region" description="Basic and acidic residues" evidence="2">
    <location>
        <begin position="98"/>
        <end position="108"/>
    </location>
</feature>
<dbReference type="OrthoDB" id="448894at2759"/>
<gene>
    <name evidence="3" type="ORF">AK812_SmicGene33503</name>
</gene>
<evidence type="ECO:0000313" key="4">
    <source>
        <dbReference type="Proteomes" id="UP000186817"/>
    </source>
</evidence>
<organism evidence="3 4">
    <name type="scientific">Symbiodinium microadriaticum</name>
    <name type="common">Dinoflagellate</name>
    <name type="synonym">Zooxanthella microadriatica</name>
    <dbReference type="NCBI Taxonomy" id="2951"/>
    <lineage>
        <taxon>Eukaryota</taxon>
        <taxon>Sar</taxon>
        <taxon>Alveolata</taxon>
        <taxon>Dinophyceae</taxon>
        <taxon>Suessiales</taxon>
        <taxon>Symbiodiniaceae</taxon>
        <taxon>Symbiodinium</taxon>
    </lineage>
</organism>
<feature type="coiled-coil region" evidence="1">
    <location>
        <begin position="242"/>
        <end position="342"/>
    </location>
</feature>
<feature type="region of interest" description="Disordered" evidence="2">
    <location>
        <begin position="98"/>
        <end position="149"/>
    </location>
</feature>
<feature type="compositionally biased region" description="Polar residues" evidence="2">
    <location>
        <begin position="227"/>
        <end position="241"/>
    </location>
</feature>
<dbReference type="Proteomes" id="UP000186817">
    <property type="component" value="Unassembled WGS sequence"/>
</dbReference>
<keyword evidence="4" id="KW-1185">Reference proteome</keyword>
<evidence type="ECO:0000256" key="2">
    <source>
        <dbReference type="SAM" id="MobiDB-lite"/>
    </source>
</evidence>
<dbReference type="AlphaFoldDB" id="A0A1Q9CRB5"/>
<feature type="coiled-coil region" evidence="1">
    <location>
        <begin position="476"/>
        <end position="565"/>
    </location>
</feature>
<feature type="region of interest" description="Disordered" evidence="2">
    <location>
        <begin position="357"/>
        <end position="377"/>
    </location>
</feature>
<name>A0A1Q9CRB5_SYMMI</name>
<evidence type="ECO:0000256" key="1">
    <source>
        <dbReference type="SAM" id="Coils"/>
    </source>
</evidence>
<protein>
    <submittedName>
        <fullName evidence="3">Uncharacterized protein</fullName>
    </submittedName>
</protein>